<dbReference type="InterPro" id="IPR038475">
    <property type="entry name" value="RecG_C_sf"/>
</dbReference>
<protein>
    <recommendedName>
        <fullName evidence="3">ATP-dependent DNA helicase RecG C-terminal domain-containing protein</fullName>
    </recommendedName>
</protein>
<dbReference type="Proteomes" id="UP000320300">
    <property type="component" value="Unassembled WGS sequence"/>
</dbReference>
<dbReference type="PANTHER" id="PTHR30595">
    <property type="entry name" value="GLPR-RELATED TRANSCRIPTIONAL REPRESSOR"/>
    <property type="match status" value="1"/>
</dbReference>
<dbReference type="Gene3D" id="3.30.565.60">
    <property type="match status" value="1"/>
</dbReference>
<dbReference type="RefSeq" id="WP_142528537.1">
    <property type="nucleotide sequence ID" value="NZ_CBCSJO010000006.1"/>
</dbReference>
<dbReference type="OrthoDB" id="613884at2"/>
<dbReference type="EMBL" id="FXTN01000006">
    <property type="protein sequence ID" value="SMO73025.1"/>
    <property type="molecule type" value="Genomic_DNA"/>
</dbReference>
<dbReference type="PANTHER" id="PTHR30595:SF6">
    <property type="entry name" value="SCHLAFEN ALBA-2 DOMAIN-CONTAINING PROTEIN"/>
    <property type="match status" value="1"/>
</dbReference>
<gene>
    <name evidence="1" type="ORF">SAMN06265348_10613</name>
</gene>
<proteinExistence type="predicted"/>
<accession>A0A521DN62</accession>
<evidence type="ECO:0000313" key="1">
    <source>
        <dbReference type="EMBL" id="SMO73025.1"/>
    </source>
</evidence>
<organism evidence="1 2">
    <name type="scientific">Pedobacter westerhofensis</name>
    <dbReference type="NCBI Taxonomy" id="425512"/>
    <lineage>
        <taxon>Bacteria</taxon>
        <taxon>Pseudomonadati</taxon>
        <taxon>Bacteroidota</taxon>
        <taxon>Sphingobacteriia</taxon>
        <taxon>Sphingobacteriales</taxon>
        <taxon>Sphingobacteriaceae</taxon>
        <taxon>Pedobacter</taxon>
    </lineage>
</organism>
<keyword evidence="2" id="KW-1185">Reference proteome</keyword>
<dbReference type="AlphaFoldDB" id="A0A521DN62"/>
<evidence type="ECO:0008006" key="3">
    <source>
        <dbReference type="Google" id="ProtNLM"/>
    </source>
</evidence>
<name>A0A521DN62_9SPHI</name>
<evidence type="ECO:0000313" key="2">
    <source>
        <dbReference type="Proteomes" id="UP000320300"/>
    </source>
</evidence>
<reference evidence="1 2" key="1">
    <citation type="submission" date="2017-05" db="EMBL/GenBank/DDBJ databases">
        <authorList>
            <person name="Varghese N."/>
            <person name="Submissions S."/>
        </authorList>
    </citation>
    <scope>NUCLEOTIDE SEQUENCE [LARGE SCALE GENOMIC DNA]</scope>
    <source>
        <strain evidence="1 2">DSM 19036</strain>
    </source>
</reference>
<sequence length="176" mass="20824">MSKLIRTQRVDEYSWEKSLALEASIEDLDLDEVAETIRLSNRLERSGRLSPDDQLHFLQSLQLLKNLQVTNAAIVLFGKEPTYFLPQCRVRIVEFPDGKTGDRYDNTVLIAKNIFRAFRLQEYFQKNIPRLSFFDEVEWRREDRMQFPSRALDEAVINAMMHRDYSYGRSSYHNLP</sequence>